<dbReference type="Gene3D" id="3.30.565.10">
    <property type="entry name" value="Histidine kinase-like ATPase, C-terminal domain"/>
    <property type="match status" value="1"/>
</dbReference>
<keyword evidence="2" id="KW-1185">Reference proteome</keyword>
<dbReference type="SUPFAM" id="SSF55874">
    <property type="entry name" value="ATPase domain of HSP90 chaperone/DNA topoisomerase II/histidine kinase"/>
    <property type="match status" value="1"/>
</dbReference>
<dbReference type="AlphaFoldDB" id="Q1IIN4"/>
<dbReference type="EMBL" id="CP000360">
    <property type="protein sequence ID" value="ABF43266.1"/>
    <property type="molecule type" value="Genomic_DNA"/>
</dbReference>
<protein>
    <recommendedName>
        <fullName evidence="3">ATP-binding protein</fullName>
    </recommendedName>
</protein>
<evidence type="ECO:0000313" key="1">
    <source>
        <dbReference type="EMBL" id="ABF43266.1"/>
    </source>
</evidence>
<dbReference type="eggNOG" id="COG0323">
    <property type="taxonomic scope" value="Bacteria"/>
</dbReference>
<accession>Q1IIN4</accession>
<sequence>MLSCARARKPCAYRMAEIEMGSCPAIMDCSAFELPLPPFAPVLLESMRAIGYSFESAIADVIDNSISAGAQNIQIRFLPYDEPFVSILDDGIGMSARALVEAMRHGSQDPRLLRSSSDLGRFGLGLKTASLSQCRCLTVISKQNGELNARRWDLDLVEKRKDWILTGVRPDELSTLPQVAELAKLEHGTLVLWQRFDRLAAGESSIEQALGDRIDMAREHLSLVFHRFLASEIKGSPTLEIAINDNPLKAQDPFLRANKATQSLPEESLAVEGCSVKVAPFILPHISRLSKDDLRMAGGEEGLRRNQGFYVYRNKRLISWGSWFRLVRQEEMTKLARVRVDIPNALDHLWTLDVKKSAASPPEAIRNGLRVIVDRISEGSRRVYTFRGRRANADGVVHIWDRTLERGGVTYTLNREHPLIIALESLIPDTALPLFQKHLQSVERTFPFDSLYADMASERRPDPPESHTRTDEELYDLASRLLDVVGTDPASTSRFLRSLATMEPFSRYPESIETLTEKLEYVHRQRPAD</sequence>
<gene>
    <name evidence="1" type="ordered locus">Acid345_4266</name>
</gene>
<dbReference type="Pfam" id="PF13589">
    <property type="entry name" value="HATPase_c_3"/>
    <property type="match status" value="1"/>
</dbReference>
<reference evidence="1 2" key="1">
    <citation type="journal article" date="2009" name="Appl. Environ. Microbiol.">
        <title>Three genomes from the phylum Acidobacteria provide insight into the lifestyles of these microorganisms in soils.</title>
        <authorList>
            <person name="Ward N.L."/>
            <person name="Challacombe J.F."/>
            <person name="Janssen P.H."/>
            <person name="Henrissat B."/>
            <person name="Coutinho P.M."/>
            <person name="Wu M."/>
            <person name="Xie G."/>
            <person name="Haft D.H."/>
            <person name="Sait M."/>
            <person name="Badger J."/>
            <person name="Barabote R.D."/>
            <person name="Bradley B."/>
            <person name="Brettin T.S."/>
            <person name="Brinkac L.M."/>
            <person name="Bruce D."/>
            <person name="Creasy T."/>
            <person name="Daugherty S.C."/>
            <person name="Davidsen T.M."/>
            <person name="DeBoy R.T."/>
            <person name="Detter J.C."/>
            <person name="Dodson R.J."/>
            <person name="Durkin A.S."/>
            <person name="Ganapathy A."/>
            <person name="Gwinn-Giglio M."/>
            <person name="Han C.S."/>
            <person name="Khouri H."/>
            <person name="Kiss H."/>
            <person name="Kothari S.P."/>
            <person name="Madupu R."/>
            <person name="Nelson K.E."/>
            <person name="Nelson W.C."/>
            <person name="Paulsen I."/>
            <person name="Penn K."/>
            <person name="Ren Q."/>
            <person name="Rosovitz M.J."/>
            <person name="Selengut J.D."/>
            <person name="Shrivastava S."/>
            <person name="Sullivan S.A."/>
            <person name="Tapia R."/>
            <person name="Thompson L.S."/>
            <person name="Watkins K.L."/>
            <person name="Yang Q."/>
            <person name="Yu C."/>
            <person name="Zafar N."/>
            <person name="Zhou L."/>
            <person name="Kuske C.R."/>
        </authorList>
    </citation>
    <scope>NUCLEOTIDE SEQUENCE [LARGE SCALE GENOMIC DNA]</scope>
    <source>
        <strain evidence="1 2">Ellin345</strain>
    </source>
</reference>
<evidence type="ECO:0008006" key="3">
    <source>
        <dbReference type="Google" id="ProtNLM"/>
    </source>
</evidence>
<dbReference type="EnsemblBacteria" id="ABF43266">
    <property type="protein sequence ID" value="ABF43266"/>
    <property type="gene ID" value="Acid345_4266"/>
</dbReference>
<dbReference type="HOGENOM" id="CLU_037205_0_0_0"/>
<dbReference type="Proteomes" id="UP000002432">
    <property type="component" value="Chromosome"/>
</dbReference>
<organism evidence="1 2">
    <name type="scientific">Koribacter versatilis (strain Ellin345)</name>
    <dbReference type="NCBI Taxonomy" id="204669"/>
    <lineage>
        <taxon>Bacteria</taxon>
        <taxon>Pseudomonadati</taxon>
        <taxon>Acidobacteriota</taxon>
        <taxon>Terriglobia</taxon>
        <taxon>Terriglobales</taxon>
        <taxon>Candidatus Korobacteraceae</taxon>
        <taxon>Candidatus Korobacter</taxon>
    </lineage>
</organism>
<dbReference type="STRING" id="204669.Acid345_4266"/>
<dbReference type="KEGG" id="aba:Acid345_4266"/>
<proteinExistence type="predicted"/>
<evidence type="ECO:0000313" key="2">
    <source>
        <dbReference type="Proteomes" id="UP000002432"/>
    </source>
</evidence>
<dbReference type="InterPro" id="IPR036890">
    <property type="entry name" value="HATPase_C_sf"/>
</dbReference>
<name>Q1IIN4_KORVE</name>